<evidence type="ECO:0000313" key="11">
    <source>
        <dbReference type="EMBL" id="GMG87329.1"/>
    </source>
</evidence>
<dbReference type="Pfam" id="PF01773">
    <property type="entry name" value="Nucleos_tra2_N"/>
    <property type="match status" value="1"/>
</dbReference>
<dbReference type="InterPro" id="IPR011642">
    <property type="entry name" value="Gate_dom"/>
</dbReference>
<evidence type="ECO:0000259" key="8">
    <source>
        <dbReference type="Pfam" id="PF01773"/>
    </source>
</evidence>
<gene>
    <name evidence="11" type="ORF">MNKW57_16500</name>
</gene>
<feature type="transmembrane region" description="Helical" evidence="7">
    <location>
        <begin position="31"/>
        <end position="51"/>
    </location>
</feature>
<dbReference type="Proteomes" id="UP001224392">
    <property type="component" value="Unassembled WGS sequence"/>
</dbReference>
<keyword evidence="5 7" id="KW-1133">Transmembrane helix</keyword>
<dbReference type="InterPro" id="IPR018270">
    <property type="entry name" value="C_nuclsd_transpt_met_bac"/>
</dbReference>
<evidence type="ECO:0000256" key="5">
    <source>
        <dbReference type="ARBA" id="ARBA00022989"/>
    </source>
</evidence>
<keyword evidence="12" id="KW-1185">Reference proteome</keyword>
<keyword evidence="3" id="KW-1003">Cell membrane</keyword>
<comment type="subcellular location">
    <subcellularLocation>
        <location evidence="1">Cell membrane</location>
        <topology evidence="1">Multi-pass membrane protein</topology>
    </subcellularLocation>
</comment>
<evidence type="ECO:0000256" key="6">
    <source>
        <dbReference type="ARBA" id="ARBA00023136"/>
    </source>
</evidence>
<dbReference type="PANTHER" id="PTHR10590">
    <property type="entry name" value="SODIUM/NUCLEOSIDE COTRANSPORTER"/>
    <property type="match status" value="1"/>
</dbReference>
<dbReference type="PANTHER" id="PTHR10590:SF4">
    <property type="entry name" value="SOLUTE CARRIER FAMILY 28 MEMBER 3"/>
    <property type="match status" value="1"/>
</dbReference>
<keyword evidence="6 7" id="KW-0472">Membrane</keyword>
<sequence>MTSVTSLVGMALLLCIAIAFSENRKAIRFRTVGWAFALQFALGAFVLFVPWGKAVLEAATNAVSAVIGYGNEGIEFIFGPLVSDKMFEVFGDSGFVFAFRVLPVVIFFSALISLLYYLGAMQWIIHVIGGALRKLLGTSETESLSATANIFVSQTEAPLVVRPYLSRMTRSELFAVMAGGMASVAGSVLAGYAGLGADLSYLIAASFMAAPGGLLFAKLLVPETETPHEELVEQVPEQDQPANVFDAAATGAANGLKLAVNIGAMLLAFIGLIALINGLFAGVGGWFGFEGLTLQKVLGYAFAPLAWVIGVPTDEIAAVGSLIGQKLVLNEFVGFVSFAEIKDGLSPVSQAIATFALCGFANFGSIAVLLGGLGVLAPDRRQEIARLGLRAVLAGSLSNLMSAAIAGFFIGIG</sequence>
<dbReference type="InterPro" id="IPR008276">
    <property type="entry name" value="C_nuclsd_transpt"/>
</dbReference>
<evidence type="ECO:0000256" key="4">
    <source>
        <dbReference type="ARBA" id="ARBA00022692"/>
    </source>
</evidence>
<dbReference type="InterPro" id="IPR002668">
    <property type="entry name" value="CNT_N_dom"/>
</dbReference>
<evidence type="ECO:0000313" key="12">
    <source>
        <dbReference type="Proteomes" id="UP001224392"/>
    </source>
</evidence>
<accession>A0ABQ6LZ05</accession>
<feature type="transmembrane region" description="Helical" evidence="7">
    <location>
        <begin position="201"/>
        <end position="221"/>
    </location>
</feature>
<feature type="domain" description="Nucleoside transporter/FeoB GTPase Gate" evidence="10">
    <location>
        <begin position="98"/>
        <end position="197"/>
    </location>
</feature>
<protein>
    <recommendedName>
        <fullName evidence="7">Nucleoside permease</fullName>
    </recommendedName>
</protein>
<evidence type="ECO:0000256" key="3">
    <source>
        <dbReference type="ARBA" id="ARBA00022475"/>
    </source>
</evidence>
<dbReference type="RefSeq" id="WP_285763960.1">
    <property type="nucleotide sequence ID" value="NZ_BSYJ01000003.1"/>
</dbReference>
<dbReference type="Pfam" id="PF07670">
    <property type="entry name" value="Gate"/>
    <property type="match status" value="1"/>
</dbReference>
<evidence type="ECO:0000259" key="10">
    <source>
        <dbReference type="Pfam" id="PF07670"/>
    </source>
</evidence>
<keyword evidence="7" id="KW-0813">Transport</keyword>
<feature type="transmembrane region" description="Helical" evidence="7">
    <location>
        <begin position="266"/>
        <end position="289"/>
    </location>
</feature>
<dbReference type="InterPro" id="IPR011657">
    <property type="entry name" value="CNT_C_dom"/>
</dbReference>
<feature type="domain" description="Concentrative nucleoside transporter C-terminal" evidence="9">
    <location>
        <begin position="201"/>
        <end position="407"/>
    </location>
</feature>
<proteinExistence type="inferred from homology"/>
<dbReference type="NCBIfam" id="TIGR00804">
    <property type="entry name" value="nupC"/>
    <property type="match status" value="1"/>
</dbReference>
<comment type="caution">
    <text evidence="7">Lacks conserved residue(s) required for the propagation of feature annotation.</text>
</comment>
<evidence type="ECO:0000259" key="9">
    <source>
        <dbReference type="Pfam" id="PF07662"/>
    </source>
</evidence>
<feature type="transmembrane region" description="Helical" evidence="7">
    <location>
        <begin position="95"/>
        <end position="118"/>
    </location>
</feature>
<comment type="similarity">
    <text evidence="2 7">Belongs to the concentrative nucleoside transporter (CNT) (TC 2.A.41) family.</text>
</comment>
<reference evidence="11 12" key="1">
    <citation type="submission" date="2023-04" db="EMBL/GenBank/DDBJ databases">
        <title>Marinobulbifer ophiurae gen. nov., sp. Nov., isolate from tissue of brittle star Ophioplocus japonicus.</title>
        <authorList>
            <person name="Kawano K."/>
            <person name="Sawayama S."/>
            <person name="Nakagawa S."/>
        </authorList>
    </citation>
    <scope>NUCLEOTIDE SEQUENCE [LARGE SCALE GENOMIC DNA]</scope>
    <source>
        <strain evidence="11 12">NKW57</strain>
    </source>
</reference>
<comment type="caution">
    <text evidence="11">The sequence shown here is derived from an EMBL/GenBank/DDBJ whole genome shotgun (WGS) entry which is preliminary data.</text>
</comment>
<keyword evidence="4 7" id="KW-0812">Transmembrane</keyword>
<dbReference type="EMBL" id="BSYJ01000003">
    <property type="protein sequence ID" value="GMG87329.1"/>
    <property type="molecule type" value="Genomic_DNA"/>
</dbReference>
<feature type="transmembrane region" description="Helical" evidence="7">
    <location>
        <begin position="173"/>
        <end position="195"/>
    </location>
</feature>
<evidence type="ECO:0000256" key="1">
    <source>
        <dbReference type="ARBA" id="ARBA00004651"/>
    </source>
</evidence>
<dbReference type="Pfam" id="PF07662">
    <property type="entry name" value="Nucleos_tra2_C"/>
    <property type="match status" value="1"/>
</dbReference>
<organism evidence="11 12">
    <name type="scientific">Biformimicrobium ophioploci</name>
    <dbReference type="NCBI Taxonomy" id="3036711"/>
    <lineage>
        <taxon>Bacteria</taxon>
        <taxon>Pseudomonadati</taxon>
        <taxon>Pseudomonadota</taxon>
        <taxon>Gammaproteobacteria</taxon>
        <taxon>Cellvibrionales</taxon>
        <taxon>Microbulbiferaceae</taxon>
        <taxon>Biformimicrobium</taxon>
    </lineage>
</organism>
<feature type="transmembrane region" description="Helical" evidence="7">
    <location>
        <begin position="352"/>
        <end position="377"/>
    </location>
</feature>
<evidence type="ECO:0000256" key="7">
    <source>
        <dbReference type="RuleBase" id="RU362018"/>
    </source>
</evidence>
<feature type="transmembrane region" description="Helical" evidence="7">
    <location>
        <begin position="389"/>
        <end position="412"/>
    </location>
</feature>
<feature type="domain" description="Concentrative nucleoside transporter N-terminal" evidence="8">
    <location>
        <begin position="8"/>
        <end position="81"/>
    </location>
</feature>
<name>A0ABQ6LZ05_9GAMM</name>
<evidence type="ECO:0000256" key="2">
    <source>
        <dbReference type="ARBA" id="ARBA00009033"/>
    </source>
</evidence>